<reference evidence="1 2" key="1">
    <citation type="submission" date="2020-05" db="EMBL/GenBank/DDBJ databases">
        <title>Paenibacillus glebae, sp. nov., Paenibacillus humi sp. nov., Paenibacillus pedi sp. nov., Paenibacillus terrestris sp. nov. and Paenibacillus terricola sp. nov., isolated from a forest top soil sample.</title>
        <authorList>
            <person name="Qi S."/>
            <person name="Carlier A."/>
            <person name="Cnockaert M."/>
            <person name="Vandamme P."/>
        </authorList>
    </citation>
    <scope>NUCLEOTIDE SEQUENCE [LARGE SCALE GENOMIC DNA]</scope>
    <source>
        <strain evidence="1 2">LMG 29502</strain>
    </source>
</reference>
<proteinExistence type="predicted"/>
<organism evidence="1 2">
    <name type="scientific">Paenibacillus tritici</name>
    <dbReference type="NCBI Taxonomy" id="1873425"/>
    <lineage>
        <taxon>Bacteria</taxon>
        <taxon>Bacillati</taxon>
        <taxon>Bacillota</taxon>
        <taxon>Bacilli</taxon>
        <taxon>Bacillales</taxon>
        <taxon>Paenibacillaceae</taxon>
        <taxon>Paenibacillus</taxon>
    </lineage>
</organism>
<protein>
    <recommendedName>
        <fullName evidence="3">DUF4362 domain-containing protein</fullName>
    </recommendedName>
</protein>
<gene>
    <name evidence="1" type="ORF">HQN87_14225</name>
</gene>
<evidence type="ECO:0000313" key="2">
    <source>
        <dbReference type="Proteomes" id="UP000711047"/>
    </source>
</evidence>
<keyword evidence="2" id="KW-1185">Reference proteome</keyword>
<sequence length="168" mass="19115">MGRGIKVWIGLAATLLLVAAGIIIGNNNSKAKYDIFQEQRGLFEAVKEETGLLMKSIDDRSNVRNTFIYSSNGNTAAHQFHEGANADLQDKVRQIAAVSGDELNFVRYSRQDGEDLLRFVFNWERERGNTYHIVYCESQSMVERAYEEEPVQYKLAKLADGWYGIEIQ</sequence>
<evidence type="ECO:0000313" key="1">
    <source>
        <dbReference type="EMBL" id="NQX46495.1"/>
    </source>
</evidence>
<dbReference type="EMBL" id="JABMKX010000007">
    <property type="protein sequence ID" value="NQX46495.1"/>
    <property type="molecule type" value="Genomic_DNA"/>
</dbReference>
<dbReference type="RefSeq" id="WP_173134213.1">
    <property type="nucleotide sequence ID" value="NZ_JABMKX010000007.1"/>
</dbReference>
<comment type="caution">
    <text evidence="1">The sequence shown here is derived from an EMBL/GenBank/DDBJ whole genome shotgun (WGS) entry which is preliminary data.</text>
</comment>
<dbReference type="Proteomes" id="UP000711047">
    <property type="component" value="Unassembled WGS sequence"/>
</dbReference>
<accession>A0ABX2DPZ3</accession>
<evidence type="ECO:0008006" key="3">
    <source>
        <dbReference type="Google" id="ProtNLM"/>
    </source>
</evidence>
<name>A0ABX2DPZ3_9BACL</name>